<dbReference type="PANTHER" id="PTHR43410">
    <property type="entry name" value="NITRIC OXIDE SYNTHASE OXYGENASE"/>
    <property type="match status" value="1"/>
</dbReference>
<dbReference type="EMBL" id="GBFC01000090">
    <property type="protein sequence ID" value="JAC59248.1"/>
    <property type="molecule type" value="mRNA"/>
</dbReference>
<dbReference type="SUPFAM" id="SSF52218">
    <property type="entry name" value="Flavoproteins"/>
    <property type="match status" value="1"/>
</dbReference>
<dbReference type="FunFam" id="1.20.990.10:FF:000002">
    <property type="entry name" value="Nitric oxide synthase"/>
    <property type="match status" value="1"/>
</dbReference>
<dbReference type="PRINTS" id="PR00371">
    <property type="entry name" value="FPNCR"/>
</dbReference>
<sequence>MIIEKLLQDLLEKEKCQVKSPSRCPFMQGDVGVQLKNYESGSQSVDTLHSLSQPIKCSGSSCKGALMSGQSSAPSLRTKEEVLEEAISFQQQYQASIKTLTDDEIQNRLNEIKREIDSTGTYSMAYDELVFGSKLAWRNASRCIGRIQWNKLEVLDYRHIKSTQEMFEALCKHVELATNKGNIRSTITIFPQRCPDREDFRLWNPQLINFAGYLKPDGTVIGDPGRLHFTRICQRLGWKGKGGDFDILPWILSAPGEPPKFYEIPEELVLMVNLEHPKYTWFSELGLKWYALPAVADMMLDVGGISFTAAPFNGWYMATEVGARNLCDTYRYNLSEKIAEKMGLDTSTPTSLWKDLALVEATRAVLYSFQKNKVTVVDHHTAADTFMKHMQTEQKLRGGCPADWVWIVPPISGSSTPVFHQEMVVYNLKPSFEYQDKAWISYKWNKNENVQLKYSFATLAKIVSVSLGMVTKASSSRVRATILFATETGKSETFAKRLEAVLRSSFNTRVICMEDYKPSELRDEAFVVAIASTFGSGEPPDNGKDFWSALKTMRNEKVSLKNLKYAVFALGSSQYPDFCNFGKNLDSCLKDMGAERITSLEMGDELRGQEHTFNIWAPEVYHSSCEEFKIEASEDITPELSINTWKEGLFRCVATDEKEKNLSFELSKLHNKSLMSLKVISKSKLQTPFSERQTLLVRLKATDASILKFEPGDHLAIFPKNPENVVNDILQKVHASGTNSSEVVRTEYLHDSDWMKFDRLPEASLRTYFSHYLDITSPPSSSLLYLLSTLAKSPWDRFRLKRLSEVLEDYEEWKNFRYPHLAELLMEFPSIQLDPTLLISELPLLQPRYYSISSSKSVAPDEVHITVALLSYRTQDNRGPIHNGVCTSFLNHVSDEEIPCFIRSVPKFHLPEDESTPIIMVGAGSGIAPFRSFWTDREEKIRKSESEGTDKAAFGPLHLFYGCRQSSVDNIYEKELSSLVKDGVISSVFTAFSREPECKKQYVQHKLKENSSLVQSVVSENGHIYVCGDAVMAADVRNTIQQVLKNSGSEIDVESLLESGRYHEDIFGVLHRR</sequence>
<dbReference type="GO" id="GO:0004517">
    <property type="term" value="F:nitric-oxide synthase activity"/>
    <property type="evidence" value="ECO:0007669"/>
    <property type="project" value="UniProtKB-EC"/>
</dbReference>
<keyword evidence="10 12" id="KW-0560">Oxidoreductase</keyword>
<keyword evidence="11 12" id="KW-0408">Iron</keyword>
<dbReference type="GO" id="GO:0046872">
    <property type="term" value="F:metal ion binding"/>
    <property type="evidence" value="ECO:0007669"/>
    <property type="project" value="UniProtKB-KW"/>
</dbReference>
<evidence type="ECO:0000256" key="4">
    <source>
        <dbReference type="ARBA" id="ARBA00022630"/>
    </source>
</evidence>
<dbReference type="InterPro" id="IPR044943">
    <property type="entry name" value="NOS_dom_1"/>
</dbReference>
<keyword evidence="5 12" id="KW-0288">FMN</keyword>
<dbReference type="Pfam" id="PF00175">
    <property type="entry name" value="NAD_binding_1"/>
    <property type="match status" value="1"/>
</dbReference>
<evidence type="ECO:0000256" key="5">
    <source>
        <dbReference type="ARBA" id="ARBA00022643"/>
    </source>
</evidence>
<feature type="domain" description="FAD-binding FR-type" evidence="15">
    <location>
        <begin position="672"/>
        <end position="936"/>
    </location>
</feature>
<dbReference type="PANTHER" id="PTHR43410:SF1">
    <property type="entry name" value="NITRIC OXIDE SYNTHASE"/>
    <property type="match status" value="1"/>
</dbReference>
<keyword evidence="8 12" id="KW-0521">NADP</keyword>
<dbReference type="Pfam" id="PF02898">
    <property type="entry name" value="NO_synthase"/>
    <property type="match status" value="1"/>
</dbReference>
<dbReference type="PIRSF" id="PIRSF000333">
    <property type="entry name" value="NOS"/>
    <property type="match status" value="1"/>
</dbReference>
<comment type="cofactor">
    <cofactor evidence="12">
        <name>FAD</name>
        <dbReference type="ChEBI" id="CHEBI:57692"/>
    </cofactor>
    <text evidence="12">Binds 1 FAD.</text>
</comment>
<dbReference type="GO" id="GO:0010181">
    <property type="term" value="F:FMN binding"/>
    <property type="evidence" value="ECO:0007669"/>
    <property type="project" value="InterPro"/>
</dbReference>
<evidence type="ECO:0000256" key="8">
    <source>
        <dbReference type="ARBA" id="ARBA00022857"/>
    </source>
</evidence>
<dbReference type="InterPro" id="IPR017927">
    <property type="entry name" value="FAD-bd_FR_type"/>
</dbReference>
<comment type="function">
    <text evidence="12">Produces nitric oxide (NO) which is a messenger molecule with diverse functions.</text>
</comment>
<evidence type="ECO:0000256" key="3">
    <source>
        <dbReference type="ARBA" id="ARBA00022617"/>
    </source>
</evidence>
<keyword evidence="9 12" id="KW-0112">Calmodulin-binding</keyword>
<comment type="cofactor">
    <cofactor evidence="12">
        <name>FMN</name>
        <dbReference type="ChEBI" id="CHEBI:58210"/>
    </cofactor>
    <text evidence="12">Binds 1 FMN.</text>
</comment>
<evidence type="ECO:0000256" key="7">
    <source>
        <dbReference type="ARBA" id="ARBA00022827"/>
    </source>
</evidence>
<dbReference type="InterPro" id="IPR001433">
    <property type="entry name" value="OxRdtase_FAD/NAD-bd"/>
</dbReference>
<evidence type="ECO:0000256" key="9">
    <source>
        <dbReference type="ARBA" id="ARBA00022860"/>
    </source>
</evidence>
<dbReference type="Gene3D" id="2.40.30.10">
    <property type="entry name" value="Translation factors"/>
    <property type="match status" value="1"/>
</dbReference>
<dbReference type="AlphaFoldDB" id="A0A061QHR2"/>
<comment type="catalytic activity">
    <reaction evidence="12">
        <text>2 L-arginine + 3 NADPH + 4 O2 + H(+) = 2 L-citrulline + 2 nitric oxide + 3 NADP(+) + 4 H2O</text>
        <dbReference type="Rhea" id="RHEA:19897"/>
        <dbReference type="ChEBI" id="CHEBI:15377"/>
        <dbReference type="ChEBI" id="CHEBI:15378"/>
        <dbReference type="ChEBI" id="CHEBI:15379"/>
        <dbReference type="ChEBI" id="CHEBI:16480"/>
        <dbReference type="ChEBI" id="CHEBI:32682"/>
        <dbReference type="ChEBI" id="CHEBI:57743"/>
        <dbReference type="ChEBI" id="CHEBI:57783"/>
        <dbReference type="ChEBI" id="CHEBI:58349"/>
        <dbReference type="EC" id="1.14.13.39"/>
    </reaction>
</comment>
<dbReference type="SUPFAM" id="SSF56512">
    <property type="entry name" value="Nitric oxide (NO) synthase oxygenase domain"/>
    <property type="match status" value="1"/>
</dbReference>
<dbReference type="InterPro" id="IPR017938">
    <property type="entry name" value="Riboflavin_synthase-like_b-brl"/>
</dbReference>
<evidence type="ECO:0000259" key="15">
    <source>
        <dbReference type="PROSITE" id="PS51384"/>
    </source>
</evidence>
<dbReference type="InterPro" id="IPR036119">
    <property type="entry name" value="NOS_N_sf"/>
</dbReference>
<dbReference type="SUPFAM" id="SSF63380">
    <property type="entry name" value="Riboflavin synthase domain-like"/>
    <property type="match status" value="1"/>
</dbReference>
<dbReference type="InterPro" id="IPR004030">
    <property type="entry name" value="NOS_N"/>
</dbReference>
<evidence type="ECO:0000256" key="1">
    <source>
        <dbReference type="ARBA" id="ARBA00001970"/>
    </source>
</evidence>
<organism evidence="16">
    <name type="scientific">Cupiennius salei</name>
    <name type="common">American wandering spider</name>
    <dbReference type="NCBI Taxonomy" id="6928"/>
    <lineage>
        <taxon>Eukaryota</taxon>
        <taxon>Metazoa</taxon>
        <taxon>Ecdysozoa</taxon>
        <taxon>Arthropoda</taxon>
        <taxon>Chelicerata</taxon>
        <taxon>Arachnida</taxon>
        <taxon>Araneae</taxon>
        <taxon>Araneomorphae</taxon>
        <taxon>Entelegynae</taxon>
        <taxon>Lycosoidea</taxon>
        <taxon>Ctenidae</taxon>
        <taxon>Cupiennius</taxon>
    </lineage>
</organism>
<keyword evidence="4" id="KW-0285">Flavoprotein</keyword>
<dbReference type="InterPro" id="IPR001094">
    <property type="entry name" value="Flavdoxin-like"/>
</dbReference>
<evidence type="ECO:0000256" key="11">
    <source>
        <dbReference type="ARBA" id="ARBA00023004"/>
    </source>
</evidence>
<dbReference type="InterPro" id="IPR044940">
    <property type="entry name" value="NOS_dom_2"/>
</dbReference>
<dbReference type="PROSITE" id="PS50902">
    <property type="entry name" value="FLAVODOXIN_LIKE"/>
    <property type="match status" value="1"/>
</dbReference>
<dbReference type="Gene3D" id="1.20.990.10">
    <property type="entry name" value="NADPH-cytochrome p450 Reductase, Chain A, domain 3"/>
    <property type="match status" value="1"/>
</dbReference>
<feature type="domain" description="Flavodoxin-like" evidence="14">
    <location>
        <begin position="480"/>
        <end position="621"/>
    </location>
</feature>
<dbReference type="EC" id="1.14.13.39" evidence="12"/>
<evidence type="ECO:0000259" key="14">
    <source>
        <dbReference type="PROSITE" id="PS50902"/>
    </source>
</evidence>
<dbReference type="InterPro" id="IPR050607">
    <property type="entry name" value="NOS"/>
</dbReference>
<dbReference type="GO" id="GO:0006809">
    <property type="term" value="P:nitric oxide biosynthetic process"/>
    <property type="evidence" value="ECO:0007669"/>
    <property type="project" value="InterPro"/>
</dbReference>
<dbReference type="InterPro" id="IPR001709">
    <property type="entry name" value="Flavoprot_Pyr_Nucl_cyt_Rdtase"/>
</dbReference>
<comment type="similarity">
    <text evidence="2 12">Belongs to the NOS family.</text>
</comment>
<dbReference type="FunFam" id="3.40.50.360:FF:000019">
    <property type="entry name" value="Nitric oxide synthase"/>
    <property type="match status" value="1"/>
</dbReference>
<dbReference type="Gene3D" id="3.40.50.360">
    <property type="match status" value="1"/>
</dbReference>
<reference evidence="16" key="1">
    <citation type="submission" date="2014-05" db="EMBL/GenBank/DDBJ databases">
        <title>Assembled transcriptome sequences from leg hypodermis of the spider Cupiennius salei.</title>
        <authorList>
            <person name="French A.S."/>
            <person name="Li A.W."/>
            <person name="Meisner S."/>
            <person name="Torkkeli P.H."/>
        </authorList>
    </citation>
    <scope>NUCLEOTIDE SEQUENCE</scope>
    <source>
        <tissue evidence="16">Leg</tissue>
    </source>
</reference>
<dbReference type="PROSITE" id="PS51384">
    <property type="entry name" value="FAD_FR"/>
    <property type="match status" value="1"/>
</dbReference>
<evidence type="ECO:0000256" key="6">
    <source>
        <dbReference type="ARBA" id="ARBA00022723"/>
    </source>
</evidence>
<evidence type="ECO:0000313" key="16">
    <source>
        <dbReference type="EMBL" id="JAC59248.1"/>
    </source>
</evidence>
<name>A0A061QHR2_CUPSA</name>
<dbReference type="InterPro" id="IPR008254">
    <property type="entry name" value="Flavodoxin/NO_synth"/>
</dbReference>
<evidence type="ECO:0000256" key="2">
    <source>
        <dbReference type="ARBA" id="ARBA00006267"/>
    </source>
</evidence>
<proteinExistence type="evidence at transcript level"/>
<protein>
    <recommendedName>
        <fullName evidence="12">Nitric oxide synthase</fullName>
        <ecNumber evidence="12">1.14.13.39</ecNumber>
    </recommendedName>
</protein>
<keyword evidence="6 12" id="KW-0479">Metal-binding</keyword>
<dbReference type="GO" id="GO:0020037">
    <property type="term" value="F:heme binding"/>
    <property type="evidence" value="ECO:0007669"/>
    <property type="project" value="InterPro"/>
</dbReference>
<dbReference type="Pfam" id="PF00667">
    <property type="entry name" value="FAD_binding_1"/>
    <property type="match status" value="1"/>
</dbReference>
<evidence type="ECO:0000256" key="12">
    <source>
        <dbReference type="PIRNR" id="PIRNR000333"/>
    </source>
</evidence>
<feature type="binding site" description="axial binding residue" evidence="13">
    <location>
        <position position="143"/>
    </location>
    <ligand>
        <name>heme b</name>
        <dbReference type="ChEBI" id="CHEBI:60344"/>
    </ligand>
    <ligandPart>
        <name>Fe</name>
        <dbReference type="ChEBI" id="CHEBI:18248"/>
    </ligandPart>
</feature>
<dbReference type="InterPro" id="IPR044944">
    <property type="entry name" value="NOS_dom_3"/>
</dbReference>
<evidence type="ECO:0000256" key="13">
    <source>
        <dbReference type="PIRSR" id="PIRSR000333-1"/>
    </source>
</evidence>
<dbReference type="GO" id="GO:0050660">
    <property type="term" value="F:flavin adenine dinucleotide binding"/>
    <property type="evidence" value="ECO:0007669"/>
    <property type="project" value="InterPro"/>
</dbReference>
<dbReference type="PRINTS" id="PR00369">
    <property type="entry name" value="FLAVODOXIN"/>
</dbReference>
<comment type="cofactor">
    <cofactor evidence="1 12">
        <name>heme b</name>
        <dbReference type="ChEBI" id="CHEBI:60344"/>
    </cofactor>
</comment>
<dbReference type="Gene3D" id="3.90.440.10">
    <property type="entry name" value="Nitric Oxide Synthase,Heme Domain,Chain A domain 2"/>
    <property type="match status" value="1"/>
</dbReference>
<dbReference type="Gene3D" id="3.40.50.80">
    <property type="entry name" value="Nucleotide-binding domain of ferredoxin-NADP reductase (FNR) module"/>
    <property type="match status" value="1"/>
</dbReference>
<dbReference type="Pfam" id="PF00258">
    <property type="entry name" value="Flavodoxin_1"/>
    <property type="match status" value="1"/>
</dbReference>
<evidence type="ECO:0000256" key="10">
    <source>
        <dbReference type="ARBA" id="ARBA00023002"/>
    </source>
</evidence>
<gene>
    <name evidence="16" type="primary">CSH_0433</name>
</gene>
<dbReference type="InterPro" id="IPR012144">
    <property type="entry name" value="NOS_euk"/>
</dbReference>
<keyword evidence="7 12" id="KW-0274">FAD</keyword>
<dbReference type="InterPro" id="IPR029039">
    <property type="entry name" value="Flavoprotein-like_sf"/>
</dbReference>
<dbReference type="Gene3D" id="3.90.340.10">
    <property type="entry name" value="Nitric Oxide Synthase, Chain A, domain 1"/>
    <property type="match status" value="1"/>
</dbReference>
<dbReference type="InterPro" id="IPR039261">
    <property type="entry name" value="FNR_nucleotide-bd"/>
</dbReference>
<accession>A0A061QHR2</accession>
<dbReference type="GO" id="GO:0050661">
    <property type="term" value="F:NADP binding"/>
    <property type="evidence" value="ECO:0007669"/>
    <property type="project" value="InterPro"/>
</dbReference>
<dbReference type="SUPFAM" id="SSF52343">
    <property type="entry name" value="Ferredoxin reductase-like, C-terminal NADP-linked domain"/>
    <property type="match status" value="1"/>
</dbReference>
<keyword evidence="3 12" id="KW-0349">Heme</keyword>
<dbReference type="InterPro" id="IPR023173">
    <property type="entry name" value="NADPH_Cyt_P450_Rdtase_alpha"/>
</dbReference>
<dbReference type="Gene3D" id="3.90.1230.10">
    <property type="entry name" value="Nitric Oxide Synthase, Chain A, domain 3"/>
    <property type="match status" value="1"/>
</dbReference>
<dbReference type="InterPro" id="IPR003097">
    <property type="entry name" value="CysJ-like_FAD-binding"/>
</dbReference>
<dbReference type="GO" id="GO:0005516">
    <property type="term" value="F:calmodulin binding"/>
    <property type="evidence" value="ECO:0007669"/>
    <property type="project" value="UniProtKB-KW"/>
</dbReference>
<dbReference type="PROSITE" id="PS60001">
    <property type="entry name" value="NOS"/>
    <property type="match status" value="1"/>
</dbReference>